<feature type="transmembrane region" description="Helical" evidence="1">
    <location>
        <begin position="321"/>
        <end position="338"/>
    </location>
</feature>
<feature type="transmembrane region" description="Helical" evidence="1">
    <location>
        <begin position="199"/>
        <end position="223"/>
    </location>
</feature>
<feature type="transmembrane region" description="Helical" evidence="1">
    <location>
        <begin position="149"/>
        <end position="169"/>
    </location>
</feature>
<feature type="transmembrane region" description="Helical" evidence="1">
    <location>
        <begin position="7"/>
        <end position="29"/>
    </location>
</feature>
<keyword evidence="1" id="KW-0812">Transmembrane</keyword>
<feature type="transmembrane region" description="Helical" evidence="1">
    <location>
        <begin position="63"/>
        <end position="82"/>
    </location>
</feature>
<feature type="transmembrane region" description="Helical" evidence="1">
    <location>
        <begin position="279"/>
        <end position="301"/>
    </location>
</feature>
<organism evidence="2 3">
    <name type="scientific">Kocuria carniphila</name>
    <dbReference type="NCBI Taxonomy" id="262208"/>
    <lineage>
        <taxon>Bacteria</taxon>
        <taxon>Bacillati</taxon>
        <taxon>Actinomycetota</taxon>
        <taxon>Actinomycetes</taxon>
        <taxon>Micrococcales</taxon>
        <taxon>Micrococcaceae</taxon>
        <taxon>Kocuria</taxon>
    </lineage>
</organism>
<sequence>MTGTWKIWIGYVVAAWSAAYGALGIWWAAGGAGFPFGTGDPELVAEGDEALKASWLGAATPEVAGPIIAVWGLTGAIVAIAMARGVRAPWTRRVLPVFAWVTAAVLTVGIQDYRPLGVVAYTPILAIGKLLGVWPEGSGWADLLLTPRLNPLLCLVAGVGWALAAVAYGRRVSGRPGCQSRDISRGSSFLDNWGRTATWIAFATPLFYCATRFAWALGFSLGIDPDFYRQGQADGLWFAGAALASFGVIGAVLTLGLIQRWGEVFPRWMIGLRGRKVPPMLAVIPAILVSILVTGASLMYMRVVAVDGLTASTWPLNLPEVFFSVWGVALFVAALAYYRRAKQRVLA</sequence>
<feature type="transmembrane region" description="Helical" evidence="1">
    <location>
        <begin position="235"/>
        <end position="258"/>
    </location>
</feature>
<protein>
    <recommendedName>
        <fullName evidence="4">DUF3995 domain-containing protein</fullName>
    </recommendedName>
</protein>
<accession>A0ABV3V071</accession>
<feature type="transmembrane region" description="Helical" evidence="1">
    <location>
        <begin position="94"/>
        <end position="111"/>
    </location>
</feature>
<evidence type="ECO:0000313" key="3">
    <source>
        <dbReference type="Proteomes" id="UP001558481"/>
    </source>
</evidence>
<keyword evidence="1" id="KW-1133">Transmembrane helix</keyword>
<dbReference type="RefSeq" id="WP_368628910.1">
    <property type="nucleotide sequence ID" value="NZ_JAYWLU010000001.1"/>
</dbReference>
<reference evidence="2 3" key="1">
    <citation type="journal article" date="2024" name="Fungal Genet. Biol.">
        <title>The porcine skin microbiome exhibits broad fungal antagonism.</title>
        <authorList>
            <person name="De La Cruz K.F."/>
            <person name="Townsend E.C."/>
            <person name="Alex Cheong J.Z."/>
            <person name="Salamzade R."/>
            <person name="Liu A."/>
            <person name="Sandstrom S."/>
            <person name="Davila E."/>
            <person name="Huang L."/>
            <person name="Xu K.H."/>
            <person name="Wu S.Y."/>
            <person name="Meudt J.J."/>
            <person name="Shanmuganayagam D."/>
            <person name="Gibson A.L.F."/>
            <person name="Kalan L.R."/>
        </authorList>
    </citation>
    <scope>NUCLEOTIDE SEQUENCE [LARGE SCALE GENOMIC DNA]</scope>
    <source>
        <strain evidence="2 3">LK2625</strain>
    </source>
</reference>
<name>A0ABV3V071_9MICC</name>
<comment type="caution">
    <text evidence="2">The sequence shown here is derived from an EMBL/GenBank/DDBJ whole genome shotgun (WGS) entry which is preliminary data.</text>
</comment>
<evidence type="ECO:0008006" key="4">
    <source>
        <dbReference type="Google" id="ProtNLM"/>
    </source>
</evidence>
<proteinExistence type="predicted"/>
<evidence type="ECO:0000256" key="1">
    <source>
        <dbReference type="SAM" id="Phobius"/>
    </source>
</evidence>
<keyword evidence="1" id="KW-0472">Membrane</keyword>
<gene>
    <name evidence="2" type="ORF">VVR66_00700</name>
</gene>
<dbReference type="Proteomes" id="UP001558481">
    <property type="component" value="Unassembled WGS sequence"/>
</dbReference>
<evidence type="ECO:0000313" key="2">
    <source>
        <dbReference type="EMBL" id="MEX3593232.1"/>
    </source>
</evidence>
<dbReference type="EMBL" id="JAYWLU010000001">
    <property type="protein sequence ID" value="MEX3593232.1"/>
    <property type="molecule type" value="Genomic_DNA"/>
</dbReference>
<keyword evidence="3" id="KW-1185">Reference proteome</keyword>